<dbReference type="InterPro" id="IPR014729">
    <property type="entry name" value="Rossmann-like_a/b/a_fold"/>
</dbReference>
<sequence length="476" mass="55669">MIKIYNTLTQKLEDFKTVEPNKVKMYVCGPTVYNYIHIGNARPAVFYDTVRRYLEYKGYEVTYVQNFTDIDDKMINRANEEGIEVKEVAKKYITAYFEDTAKINLKEEGMIRPKATENIKEMIKLVKDLEEKGYAYASEGDVYFDIEKYKENYGELSHQKIDELVSGARIEVNDKKKNPLDFTLWKAAKEGEPFWGSPWGKGRPGWHLECSVMSYKFLGKDFDIHGGGQDLIFPHHENEIAQSKCGYGGNFARYWMHNGYINIKGEKMSKSKNNFFLLREVLEKYEGRILRFFILSSHYRKPIDFSDEELKMAEQGLRRIENTLIRIDEELENIKDIQDENIVELEKTYENSIAKFELSMDEDFNTAKAIGAIFELVKSINIYLDNGITKEGKETIINIKNYIKKVMIDVLGIDIKYEKKIDSNLTKDLIEFLLEIRIDAKKEKNWELADKIREKLNNLGVEIKDGKDKTTWNLKN</sequence>
<dbReference type="PRINTS" id="PR00983">
    <property type="entry name" value="TRNASYNTHCYS"/>
</dbReference>
<evidence type="ECO:0000256" key="4">
    <source>
        <dbReference type="ARBA" id="ARBA00022490"/>
    </source>
</evidence>
<protein>
    <recommendedName>
        <fullName evidence="12">Cysteine--tRNA ligase</fullName>
        <ecNumber evidence="12">6.1.1.16</ecNumber>
    </recommendedName>
    <alternativeName>
        <fullName evidence="12">Cysteinyl-tRNA synthetase</fullName>
        <shortName evidence="12">CysRS</shortName>
    </alternativeName>
</protein>
<comment type="similarity">
    <text evidence="2 12">Belongs to the class-I aminoacyl-tRNA synthetase family.</text>
</comment>
<evidence type="ECO:0000256" key="10">
    <source>
        <dbReference type="ARBA" id="ARBA00022917"/>
    </source>
</evidence>
<evidence type="ECO:0000256" key="2">
    <source>
        <dbReference type="ARBA" id="ARBA00005594"/>
    </source>
</evidence>
<dbReference type="HAMAP" id="MF_00041">
    <property type="entry name" value="Cys_tRNA_synth"/>
    <property type="match status" value="1"/>
</dbReference>
<evidence type="ECO:0000313" key="15">
    <source>
        <dbReference type="EMBL" id="TDT70600.1"/>
    </source>
</evidence>
<dbReference type="PANTHER" id="PTHR10890:SF3">
    <property type="entry name" value="CYSTEINE--TRNA LIGASE, CYTOPLASMIC"/>
    <property type="match status" value="1"/>
</dbReference>
<keyword evidence="16" id="KW-1185">Reference proteome</keyword>
<gene>
    <name evidence="12" type="primary">cysS</name>
    <name evidence="15" type="ORF">EV215_1151</name>
</gene>
<keyword evidence="10 12" id="KW-0648">Protein biosynthesis</keyword>
<evidence type="ECO:0000256" key="13">
    <source>
        <dbReference type="SAM" id="Coils"/>
    </source>
</evidence>
<feature type="binding site" evidence="12">
    <location>
        <position position="270"/>
    </location>
    <ligand>
        <name>ATP</name>
        <dbReference type="ChEBI" id="CHEBI:30616"/>
    </ligand>
</feature>
<feature type="binding site" evidence="12">
    <location>
        <position position="28"/>
    </location>
    <ligand>
        <name>Zn(2+)</name>
        <dbReference type="ChEBI" id="CHEBI:29105"/>
    </ligand>
</feature>
<dbReference type="Pfam" id="PF23493">
    <property type="entry name" value="CysS_C"/>
    <property type="match status" value="1"/>
</dbReference>
<evidence type="ECO:0000256" key="8">
    <source>
        <dbReference type="ARBA" id="ARBA00022833"/>
    </source>
</evidence>
<comment type="cofactor">
    <cofactor evidence="12">
        <name>Zn(2+)</name>
        <dbReference type="ChEBI" id="CHEBI:29105"/>
    </cofactor>
    <text evidence="12">Binds 1 zinc ion per subunit.</text>
</comment>
<dbReference type="GO" id="GO:0006423">
    <property type="term" value="P:cysteinyl-tRNA aminoacylation"/>
    <property type="evidence" value="ECO:0007669"/>
    <property type="project" value="UniProtKB-UniRule"/>
</dbReference>
<dbReference type="EMBL" id="SOBG01000004">
    <property type="protein sequence ID" value="TDT70600.1"/>
    <property type="molecule type" value="Genomic_DNA"/>
</dbReference>
<dbReference type="RefSeq" id="WP_134113035.1">
    <property type="nucleotide sequence ID" value="NZ_SOBG01000004.1"/>
</dbReference>
<keyword evidence="9 12" id="KW-0067">ATP-binding</keyword>
<dbReference type="InterPro" id="IPR056411">
    <property type="entry name" value="CysS_C"/>
</dbReference>
<dbReference type="Pfam" id="PF09190">
    <property type="entry name" value="DALR_2"/>
    <property type="match status" value="1"/>
</dbReference>
<dbReference type="FunFam" id="3.40.50.620:FF:000009">
    <property type="entry name" value="Cysteine--tRNA ligase"/>
    <property type="match status" value="1"/>
</dbReference>
<keyword evidence="13" id="KW-0175">Coiled coil</keyword>
<evidence type="ECO:0000256" key="7">
    <source>
        <dbReference type="ARBA" id="ARBA00022741"/>
    </source>
</evidence>
<dbReference type="Gene3D" id="3.40.50.620">
    <property type="entry name" value="HUPs"/>
    <property type="match status" value="1"/>
</dbReference>
<evidence type="ECO:0000313" key="16">
    <source>
        <dbReference type="Proteomes" id="UP000294678"/>
    </source>
</evidence>
<dbReference type="NCBIfam" id="TIGR00435">
    <property type="entry name" value="cysS"/>
    <property type="match status" value="1"/>
</dbReference>
<dbReference type="SMART" id="SM00840">
    <property type="entry name" value="DALR_2"/>
    <property type="match status" value="1"/>
</dbReference>
<name>A0AA46DZ75_9FUSO</name>
<feature type="binding site" evidence="12">
    <location>
        <position position="239"/>
    </location>
    <ligand>
        <name>Zn(2+)</name>
        <dbReference type="ChEBI" id="CHEBI:29105"/>
    </ligand>
</feature>
<dbReference type="EC" id="6.1.1.16" evidence="12"/>
<feature type="short sequence motif" description="'KMSKS' region" evidence="12">
    <location>
        <begin position="267"/>
        <end position="271"/>
    </location>
</feature>
<evidence type="ECO:0000256" key="6">
    <source>
        <dbReference type="ARBA" id="ARBA00022723"/>
    </source>
</evidence>
<keyword evidence="5 12" id="KW-0436">Ligase</keyword>
<dbReference type="InterPro" id="IPR032678">
    <property type="entry name" value="tRNA-synt_1_cat_dom"/>
</dbReference>
<comment type="catalytic activity">
    <reaction evidence="12">
        <text>tRNA(Cys) + L-cysteine + ATP = L-cysteinyl-tRNA(Cys) + AMP + diphosphate</text>
        <dbReference type="Rhea" id="RHEA:17773"/>
        <dbReference type="Rhea" id="RHEA-COMP:9661"/>
        <dbReference type="Rhea" id="RHEA-COMP:9679"/>
        <dbReference type="ChEBI" id="CHEBI:30616"/>
        <dbReference type="ChEBI" id="CHEBI:33019"/>
        <dbReference type="ChEBI" id="CHEBI:35235"/>
        <dbReference type="ChEBI" id="CHEBI:78442"/>
        <dbReference type="ChEBI" id="CHEBI:78517"/>
        <dbReference type="ChEBI" id="CHEBI:456215"/>
        <dbReference type="EC" id="6.1.1.16"/>
    </reaction>
</comment>
<organism evidence="15 16">
    <name type="scientific">Hypnocyclicus thermotrophus</name>
    <dbReference type="NCBI Taxonomy" id="1627895"/>
    <lineage>
        <taxon>Bacteria</taxon>
        <taxon>Fusobacteriati</taxon>
        <taxon>Fusobacteriota</taxon>
        <taxon>Fusobacteriia</taxon>
        <taxon>Fusobacteriales</taxon>
        <taxon>Fusobacteriaceae</taxon>
        <taxon>Hypnocyclicus</taxon>
    </lineage>
</organism>
<dbReference type="PANTHER" id="PTHR10890">
    <property type="entry name" value="CYSTEINYL-TRNA SYNTHETASE"/>
    <property type="match status" value="1"/>
</dbReference>
<evidence type="ECO:0000256" key="5">
    <source>
        <dbReference type="ARBA" id="ARBA00022598"/>
    </source>
</evidence>
<feature type="binding site" evidence="12">
    <location>
        <position position="210"/>
    </location>
    <ligand>
        <name>Zn(2+)</name>
        <dbReference type="ChEBI" id="CHEBI:29105"/>
    </ligand>
</feature>
<evidence type="ECO:0000259" key="14">
    <source>
        <dbReference type="SMART" id="SM00840"/>
    </source>
</evidence>
<feature type="domain" description="Cysteinyl-tRNA synthetase class Ia DALR" evidence="14">
    <location>
        <begin position="355"/>
        <end position="421"/>
    </location>
</feature>
<evidence type="ECO:0000256" key="3">
    <source>
        <dbReference type="ARBA" id="ARBA00011245"/>
    </source>
</evidence>
<dbReference type="Gene3D" id="1.20.120.1910">
    <property type="entry name" value="Cysteine-tRNA ligase, C-terminal anti-codon recognition domain"/>
    <property type="match status" value="1"/>
</dbReference>
<feature type="short sequence motif" description="'HIGH' region" evidence="12">
    <location>
        <begin position="30"/>
        <end position="40"/>
    </location>
</feature>
<keyword evidence="11 12" id="KW-0030">Aminoacyl-tRNA synthetase</keyword>
<feature type="binding site" evidence="12">
    <location>
        <position position="235"/>
    </location>
    <ligand>
        <name>Zn(2+)</name>
        <dbReference type="ChEBI" id="CHEBI:29105"/>
    </ligand>
</feature>
<dbReference type="CDD" id="cd00672">
    <property type="entry name" value="CysRS_core"/>
    <property type="match status" value="1"/>
</dbReference>
<evidence type="ECO:0000256" key="12">
    <source>
        <dbReference type="HAMAP-Rule" id="MF_00041"/>
    </source>
</evidence>
<dbReference type="InterPro" id="IPR015273">
    <property type="entry name" value="Cys-tRNA-synt_Ia_DALR"/>
</dbReference>
<dbReference type="SUPFAM" id="SSF47323">
    <property type="entry name" value="Anticodon-binding domain of a subclass of class I aminoacyl-tRNA synthetases"/>
    <property type="match status" value="1"/>
</dbReference>
<dbReference type="InterPro" id="IPR009080">
    <property type="entry name" value="tRNAsynth_Ia_anticodon-bd"/>
</dbReference>
<feature type="coiled-coil region" evidence="13">
    <location>
        <begin position="303"/>
        <end position="340"/>
    </location>
</feature>
<keyword evidence="6 12" id="KW-0479">Metal-binding</keyword>
<dbReference type="GO" id="GO:0008270">
    <property type="term" value="F:zinc ion binding"/>
    <property type="evidence" value="ECO:0007669"/>
    <property type="project" value="UniProtKB-UniRule"/>
</dbReference>
<dbReference type="Pfam" id="PF01406">
    <property type="entry name" value="tRNA-synt_1e"/>
    <property type="match status" value="1"/>
</dbReference>
<dbReference type="GO" id="GO:0004817">
    <property type="term" value="F:cysteine-tRNA ligase activity"/>
    <property type="evidence" value="ECO:0007669"/>
    <property type="project" value="UniProtKB-UniRule"/>
</dbReference>
<evidence type="ECO:0000256" key="11">
    <source>
        <dbReference type="ARBA" id="ARBA00023146"/>
    </source>
</evidence>
<dbReference type="AlphaFoldDB" id="A0AA46DZ75"/>
<evidence type="ECO:0000256" key="9">
    <source>
        <dbReference type="ARBA" id="ARBA00022840"/>
    </source>
</evidence>
<reference evidence="15 16" key="1">
    <citation type="submission" date="2019-03" db="EMBL/GenBank/DDBJ databases">
        <title>Genomic Encyclopedia of Type Strains, Phase IV (KMG-IV): sequencing the most valuable type-strain genomes for metagenomic binning, comparative biology and taxonomic classification.</title>
        <authorList>
            <person name="Goeker M."/>
        </authorList>
    </citation>
    <scope>NUCLEOTIDE SEQUENCE [LARGE SCALE GENOMIC DNA]</scope>
    <source>
        <strain evidence="15 16">DSM 100055</strain>
    </source>
</reference>
<comment type="caution">
    <text evidence="15">The sequence shown here is derived from an EMBL/GenBank/DDBJ whole genome shotgun (WGS) entry which is preliminary data.</text>
</comment>
<comment type="subunit">
    <text evidence="3 12">Monomer.</text>
</comment>
<dbReference type="GO" id="GO:0005829">
    <property type="term" value="C:cytosol"/>
    <property type="evidence" value="ECO:0007669"/>
    <property type="project" value="TreeGrafter"/>
</dbReference>
<evidence type="ECO:0000256" key="1">
    <source>
        <dbReference type="ARBA" id="ARBA00004496"/>
    </source>
</evidence>
<dbReference type="InterPro" id="IPR024909">
    <property type="entry name" value="Cys-tRNA/MSH_ligase"/>
</dbReference>
<proteinExistence type="inferred from homology"/>
<dbReference type="InterPro" id="IPR015803">
    <property type="entry name" value="Cys-tRNA-ligase"/>
</dbReference>
<dbReference type="SUPFAM" id="SSF52374">
    <property type="entry name" value="Nucleotidylyl transferase"/>
    <property type="match status" value="1"/>
</dbReference>
<dbReference type="GO" id="GO:0005524">
    <property type="term" value="F:ATP binding"/>
    <property type="evidence" value="ECO:0007669"/>
    <property type="project" value="UniProtKB-UniRule"/>
</dbReference>
<dbReference type="Proteomes" id="UP000294678">
    <property type="component" value="Unassembled WGS sequence"/>
</dbReference>
<keyword evidence="7 12" id="KW-0547">Nucleotide-binding</keyword>
<keyword evidence="4 12" id="KW-0963">Cytoplasm</keyword>
<keyword evidence="8 12" id="KW-0862">Zinc</keyword>
<comment type="subcellular location">
    <subcellularLocation>
        <location evidence="1 12">Cytoplasm</location>
    </subcellularLocation>
</comment>
<accession>A0AA46DZ75</accession>